<evidence type="ECO:0000313" key="1">
    <source>
        <dbReference type="EMBL" id="SDT90615.1"/>
    </source>
</evidence>
<dbReference type="EMBL" id="FNLN01000009">
    <property type="protein sequence ID" value="SDT90615.1"/>
    <property type="molecule type" value="Genomic_DNA"/>
</dbReference>
<proteinExistence type="predicted"/>
<accession>A0A1H2E6F1</accession>
<dbReference type="Gene3D" id="3.40.50.150">
    <property type="entry name" value="Vaccinia Virus protein VP39"/>
    <property type="match status" value="1"/>
</dbReference>
<dbReference type="AlphaFoldDB" id="A0A1H2E6F1"/>
<sequence>MLHVDLADRMDSSYFQKYLTSRGLSDRIQTVWKTDQADKSKLSHFMRTMFDVPPNLIIDDASYLYEPTLASFEALFPLMPPGSLFVCIIEDWGHWRDFIALPEWSGRKPLTQLIIELTESVGSWTNIINDIPIYRDFVAIERGPRIIEDPASFSLKEHIYRRSVDQFVPPISGYQRIINYLKHRLCFLIILRAR</sequence>
<reference evidence="2" key="1">
    <citation type="submission" date="2016-10" db="EMBL/GenBank/DDBJ databases">
        <authorList>
            <person name="Varghese N."/>
            <person name="Submissions S."/>
        </authorList>
    </citation>
    <scope>NUCLEOTIDE SEQUENCE [LARGE SCALE GENOMIC DNA]</scope>
    <source>
        <strain evidence="2">Nm10</strain>
    </source>
</reference>
<gene>
    <name evidence="1" type="ORF">SAMN05216406_10965</name>
</gene>
<name>A0A1H2E6F1_9PROT</name>
<evidence type="ECO:0000313" key="2">
    <source>
        <dbReference type="Proteomes" id="UP000182882"/>
    </source>
</evidence>
<dbReference type="InterPro" id="IPR029063">
    <property type="entry name" value="SAM-dependent_MTases_sf"/>
</dbReference>
<organism evidence="1 2">
    <name type="scientific">Nitrosomonas ureae</name>
    <dbReference type="NCBI Taxonomy" id="44577"/>
    <lineage>
        <taxon>Bacteria</taxon>
        <taxon>Pseudomonadati</taxon>
        <taxon>Pseudomonadota</taxon>
        <taxon>Betaproteobacteria</taxon>
        <taxon>Nitrosomonadales</taxon>
        <taxon>Nitrosomonadaceae</taxon>
        <taxon>Nitrosomonas</taxon>
    </lineage>
</organism>
<keyword evidence="2" id="KW-1185">Reference proteome</keyword>
<dbReference type="Proteomes" id="UP000182882">
    <property type="component" value="Unassembled WGS sequence"/>
</dbReference>
<protein>
    <submittedName>
        <fullName evidence="1">Uncharacterized protein</fullName>
    </submittedName>
</protein>